<feature type="compositionally biased region" description="Pro residues" evidence="1">
    <location>
        <begin position="148"/>
        <end position="162"/>
    </location>
</feature>
<organism evidence="2 3">
    <name type="scientific">Roseomonas genomospecies 6</name>
    <dbReference type="NCBI Taxonomy" id="214106"/>
    <lineage>
        <taxon>Bacteria</taxon>
        <taxon>Pseudomonadati</taxon>
        <taxon>Pseudomonadota</taxon>
        <taxon>Alphaproteobacteria</taxon>
        <taxon>Acetobacterales</taxon>
        <taxon>Roseomonadaceae</taxon>
        <taxon>Roseomonas</taxon>
    </lineage>
</organism>
<dbReference type="AlphaFoldDB" id="A0A9W7NH29"/>
<feature type="region of interest" description="Disordered" evidence="1">
    <location>
        <begin position="1"/>
        <end position="24"/>
    </location>
</feature>
<reference evidence="2 3" key="1">
    <citation type="submission" date="2018-07" db="EMBL/GenBank/DDBJ databases">
        <title>Genome sequence of Azospirillum sp. ATCC 49961.</title>
        <authorList>
            <person name="Sant'Anna F.H."/>
            <person name="Baldani J.I."/>
            <person name="Zilli J.E."/>
            <person name="Reis V.M."/>
            <person name="Hartmann A."/>
            <person name="Cruz L."/>
            <person name="de Souza E.M."/>
            <person name="de Oliveira Pedrosa F."/>
            <person name="Passaglia L.M.P."/>
        </authorList>
    </citation>
    <scope>NUCLEOTIDE SEQUENCE [LARGE SCALE GENOMIC DNA]</scope>
    <source>
        <strain evidence="2 3">ATCC 49961</strain>
    </source>
</reference>
<evidence type="ECO:0000313" key="2">
    <source>
        <dbReference type="EMBL" id="KAA0678441.1"/>
    </source>
</evidence>
<evidence type="ECO:0000256" key="1">
    <source>
        <dbReference type="SAM" id="MobiDB-lite"/>
    </source>
</evidence>
<dbReference type="Proteomes" id="UP000480854">
    <property type="component" value="Unassembled WGS sequence"/>
</dbReference>
<feature type="compositionally biased region" description="Pro residues" evidence="1">
    <location>
        <begin position="128"/>
        <end position="138"/>
    </location>
</feature>
<comment type="caution">
    <text evidence="2">The sequence shown here is derived from an EMBL/GenBank/DDBJ whole genome shotgun (WGS) entry which is preliminary data.</text>
</comment>
<sequence>MPYDFRPQDQRTADSGRTPGTPIGFHELRQACEISALREDLERVLQDTGALRDSIEDAVEQVRKRFATMTAEELADSEKMAPLLQFAVSTLLSIRDEARRISTQTGPVDDDDRPTRTVADPPRAHPSAPVPSAPPAAPPAAAATGPQGAPPTAPQTYAPPPSADRAPPFAAEPPREDPPQPPTPPPVLSPFVPRTPAPAPQRAAAPDPGPDAAPSSSWLSPLSGRKGSGANGAAPSPRNGNVDWLSRPKR</sequence>
<feature type="compositionally biased region" description="Low complexity" evidence="1">
    <location>
        <begin position="200"/>
        <end position="223"/>
    </location>
</feature>
<protein>
    <submittedName>
        <fullName evidence="2">Uncharacterized protein</fullName>
    </submittedName>
</protein>
<proteinExistence type="predicted"/>
<dbReference type="EMBL" id="QOKW01000017">
    <property type="protein sequence ID" value="KAA0678441.1"/>
    <property type="molecule type" value="Genomic_DNA"/>
</dbReference>
<gene>
    <name evidence="2" type="ORF">DS843_20245</name>
</gene>
<feature type="compositionally biased region" description="Basic and acidic residues" evidence="1">
    <location>
        <begin position="1"/>
        <end position="14"/>
    </location>
</feature>
<keyword evidence="3" id="KW-1185">Reference proteome</keyword>
<feature type="compositionally biased region" description="Pro residues" evidence="1">
    <location>
        <begin position="179"/>
        <end position="199"/>
    </location>
</feature>
<feature type="region of interest" description="Disordered" evidence="1">
    <location>
        <begin position="98"/>
        <end position="250"/>
    </location>
</feature>
<evidence type="ECO:0000313" key="3">
    <source>
        <dbReference type="Proteomes" id="UP000480854"/>
    </source>
</evidence>
<accession>A0A9W7NH29</accession>
<name>A0A9W7NH29_9PROT</name>